<evidence type="ECO:0000313" key="3">
    <source>
        <dbReference type="EMBL" id="KAK6122813.1"/>
    </source>
</evidence>
<dbReference type="PANTHER" id="PTHR31170">
    <property type="entry name" value="BNAC04G53230D PROTEIN"/>
    <property type="match status" value="1"/>
</dbReference>
<feature type="compositionally biased region" description="Basic and acidic residues" evidence="1">
    <location>
        <begin position="1"/>
        <end position="21"/>
    </location>
</feature>
<dbReference type="Proteomes" id="UP001318860">
    <property type="component" value="Unassembled WGS sequence"/>
</dbReference>
<accession>A0ABR0UJL3</accession>
<dbReference type="EMBL" id="JABTTQ020002631">
    <property type="protein sequence ID" value="KAK6122813.1"/>
    <property type="molecule type" value="Genomic_DNA"/>
</dbReference>
<evidence type="ECO:0000313" key="4">
    <source>
        <dbReference type="Proteomes" id="UP001318860"/>
    </source>
</evidence>
<evidence type="ECO:0000256" key="1">
    <source>
        <dbReference type="SAM" id="MobiDB-lite"/>
    </source>
</evidence>
<dbReference type="Pfam" id="PF03140">
    <property type="entry name" value="DUF247"/>
    <property type="match status" value="1"/>
</dbReference>
<proteinExistence type="predicted"/>
<reference evidence="3 4" key="1">
    <citation type="journal article" date="2021" name="Comput. Struct. Biotechnol. J.">
        <title>De novo genome assembly of the potent medicinal plant Rehmannia glutinosa using nanopore technology.</title>
        <authorList>
            <person name="Ma L."/>
            <person name="Dong C."/>
            <person name="Song C."/>
            <person name="Wang X."/>
            <person name="Zheng X."/>
            <person name="Niu Y."/>
            <person name="Chen S."/>
            <person name="Feng W."/>
        </authorList>
    </citation>
    <scope>NUCLEOTIDE SEQUENCE [LARGE SCALE GENOMIC DNA]</scope>
    <source>
        <strain evidence="3">DH-2019</strain>
    </source>
</reference>
<keyword evidence="2" id="KW-0472">Membrane</keyword>
<gene>
    <name evidence="3" type="ORF">DH2020_043445</name>
</gene>
<protein>
    <submittedName>
        <fullName evidence="3">Uncharacterized protein</fullName>
    </submittedName>
</protein>
<feature type="region of interest" description="Disordered" evidence="1">
    <location>
        <begin position="1"/>
        <end position="49"/>
    </location>
</feature>
<organism evidence="3 4">
    <name type="scientific">Rehmannia glutinosa</name>
    <name type="common">Chinese foxglove</name>
    <dbReference type="NCBI Taxonomy" id="99300"/>
    <lineage>
        <taxon>Eukaryota</taxon>
        <taxon>Viridiplantae</taxon>
        <taxon>Streptophyta</taxon>
        <taxon>Embryophyta</taxon>
        <taxon>Tracheophyta</taxon>
        <taxon>Spermatophyta</taxon>
        <taxon>Magnoliopsida</taxon>
        <taxon>eudicotyledons</taxon>
        <taxon>Gunneridae</taxon>
        <taxon>Pentapetalae</taxon>
        <taxon>asterids</taxon>
        <taxon>lamiids</taxon>
        <taxon>Lamiales</taxon>
        <taxon>Orobanchaceae</taxon>
        <taxon>Rehmannieae</taxon>
        <taxon>Rehmannia</taxon>
    </lineage>
</organism>
<comment type="caution">
    <text evidence="3">The sequence shown here is derived from an EMBL/GenBank/DDBJ whole genome shotgun (WGS) entry which is preliminary data.</text>
</comment>
<feature type="transmembrane region" description="Helical" evidence="2">
    <location>
        <begin position="434"/>
        <end position="455"/>
    </location>
</feature>
<evidence type="ECO:0000256" key="2">
    <source>
        <dbReference type="SAM" id="Phobius"/>
    </source>
</evidence>
<name>A0ABR0UJL3_REHGL</name>
<dbReference type="PANTHER" id="PTHR31170:SF25">
    <property type="entry name" value="BNAA09G04570D PROTEIN"/>
    <property type="match status" value="1"/>
</dbReference>
<sequence>MEKEDNKSEKEGFFSGADKENNSSSNHVSVEIPASETSADSRRRVLHRVPPQVRERKMHIYDPVVLSIGPYHHGQPQFEKVETLKGEVLGMMLGSKDKGSILSRIRERVDQIRDFYGGLSRHAYHDDVLAEMMIRDGCFVLYYMEICSGDEEKDNHSVRRLGLSGVAFMYRDVFMLENQIPLWLIKFLFTLINDEEDQWEALLYKFLSEMNFGDDRLSKIPWDDKKREPLHILEAHRATLTNIGTIKPTANVHHHRRIFRFQWGRKKAASQSSVFETVNSQFRSVTYLKAKGIHFGPSSNCLTDIRFNSYLFYGKLQLPIWFVTNNSKVFFSNLIAFEMSPETDNDFAVISYINFMKSLIDEPKDVKELREKDILFSCLANDEEVFRMFKEMDTYGMDNIGIFQDVKKRIDEHCDSRGKTWMAELIHTYFRSPWTAIALFAATVLLCITFLQTFYTMHPPKKGN</sequence>
<dbReference type="InterPro" id="IPR004158">
    <property type="entry name" value="DUF247_pln"/>
</dbReference>
<keyword evidence="4" id="KW-1185">Reference proteome</keyword>
<keyword evidence="2" id="KW-1133">Transmembrane helix</keyword>
<keyword evidence="2" id="KW-0812">Transmembrane</keyword>